<keyword evidence="10" id="KW-0812">Transmembrane</keyword>
<proteinExistence type="predicted"/>
<dbReference type="InterPro" id="IPR001264">
    <property type="entry name" value="Glyco_trans_51"/>
</dbReference>
<keyword evidence="2" id="KW-0645">Protease</keyword>
<dbReference type="Pfam" id="PF00905">
    <property type="entry name" value="Transpeptidase"/>
    <property type="match status" value="1"/>
</dbReference>
<reference evidence="13 14" key="1">
    <citation type="submission" date="2024-10" db="EMBL/GenBank/DDBJ databases">
        <title>The Natural Products Discovery Center: Release of the First 8490 Sequenced Strains for Exploring Actinobacteria Biosynthetic Diversity.</title>
        <authorList>
            <person name="Kalkreuter E."/>
            <person name="Kautsar S.A."/>
            <person name="Yang D."/>
            <person name="Bader C.D."/>
            <person name="Teijaro C.N."/>
            <person name="Fluegel L."/>
            <person name="Davis C.M."/>
            <person name="Simpson J.R."/>
            <person name="Lauterbach L."/>
            <person name="Steele A.D."/>
            <person name="Gui C."/>
            <person name="Meng S."/>
            <person name="Li G."/>
            <person name="Viehrig K."/>
            <person name="Ye F."/>
            <person name="Su P."/>
            <person name="Kiefer A.F."/>
            <person name="Nichols A."/>
            <person name="Cepeda A.J."/>
            <person name="Yan W."/>
            <person name="Fan B."/>
            <person name="Jiang Y."/>
            <person name="Adhikari A."/>
            <person name="Zheng C.-J."/>
            <person name="Schuster L."/>
            <person name="Cowan T.M."/>
            <person name="Smanski M.J."/>
            <person name="Chevrette M.G."/>
            <person name="De Carvalho L.P.S."/>
            <person name="Shen B."/>
        </authorList>
    </citation>
    <scope>NUCLEOTIDE SEQUENCE [LARGE SCALE GENOMIC DNA]</scope>
    <source>
        <strain evidence="13 14">NPDC020327</strain>
    </source>
</reference>
<keyword evidence="1" id="KW-0121">Carboxypeptidase</keyword>
<dbReference type="Gene3D" id="1.10.3810.10">
    <property type="entry name" value="Biosynthetic peptidoglycan transglycosylase-like"/>
    <property type="match status" value="1"/>
</dbReference>
<feature type="domain" description="Penicillin-binding protein transpeptidase" evidence="11">
    <location>
        <begin position="453"/>
        <end position="712"/>
    </location>
</feature>
<evidence type="ECO:0000256" key="4">
    <source>
        <dbReference type="ARBA" id="ARBA00022679"/>
    </source>
</evidence>
<organism evidence="13 14">
    <name type="scientific">Streptomyces pathocidini</name>
    <dbReference type="NCBI Taxonomy" id="1650571"/>
    <lineage>
        <taxon>Bacteria</taxon>
        <taxon>Bacillati</taxon>
        <taxon>Actinomycetota</taxon>
        <taxon>Actinomycetes</taxon>
        <taxon>Kitasatosporales</taxon>
        <taxon>Streptomycetaceae</taxon>
        <taxon>Streptomyces</taxon>
    </lineage>
</organism>
<evidence type="ECO:0000313" key="13">
    <source>
        <dbReference type="EMBL" id="MFI1964472.1"/>
    </source>
</evidence>
<feature type="region of interest" description="Disordered" evidence="9">
    <location>
        <begin position="1"/>
        <end position="91"/>
    </location>
</feature>
<keyword evidence="10" id="KW-1133">Transmembrane helix</keyword>
<comment type="catalytic activity">
    <reaction evidence="7">
        <text>Preferential cleavage: (Ac)2-L-Lys-D-Ala-|-D-Ala. Also transpeptidation of peptidyl-alanyl moieties that are N-acyl substituents of D-alanine.</text>
        <dbReference type="EC" id="3.4.16.4"/>
    </reaction>
</comment>
<comment type="catalytic activity">
    <reaction evidence="8">
        <text>[GlcNAc-(1-&gt;4)-Mur2Ac(oyl-L-Ala-gamma-D-Glu-L-Lys-D-Ala-D-Ala)](n)-di-trans,octa-cis-undecaprenyl diphosphate + beta-D-GlcNAc-(1-&gt;4)-Mur2Ac(oyl-L-Ala-gamma-D-Glu-L-Lys-D-Ala-D-Ala)-di-trans,octa-cis-undecaprenyl diphosphate = [GlcNAc-(1-&gt;4)-Mur2Ac(oyl-L-Ala-gamma-D-Glu-L-Lys-D-Ala-D-Ala)](n+1)-di-trans,octa-cis-undecaprenyl diphosphate + di-trans,octa-cis-undecaprenyl diphosphate + H(+)</text>
        <dbReference type="Rhea" id="RHEA:23708"/>
        <dbReference type="Rhea" id="RHEA-COMP:9602"/>
        <dbReference type="Rhea" id="RHEA-COMP:9603"/>
        <dbReference type="ChEBI" id="CHEBI:15378"/>
        <dbReference type="ChEBI" id="CHEBI:58405"/>
        <dbReference type="ChEBI" id="CHEBI:60033"/>
        <dbReference type="ChEBI" id="CHEBI:78435"/>
        <dbReference type="EC" id="2.4.99.28"/>
    </reaction>
</comment>
<dbReference type="InterPro" id="IPR023346">
    <property type="entry name" value="Lysozyme-like_dom_sf"/>
</dbReference>
<comment type="caution">
    <text evidence="13">The sequence shown here is derived from an EMBL/GenBank/DDBJ whole genome shotgun (WGS) entry which is preliminary data.</text>
</comment>
<evidence type="ECO:0000256" key="7">
    <source>
        <dbReference type="ARBA" id="ARBA00034000"/>
    </source>
</evidence>
<feature type="domain" description="Glycosyl transferase family 51" evidence="12">
    <location>
        <begin position="165"/>
        <end position="335"/>
    </location>
</feature>
<feature type="compositionally biased region" description="Basic and acidic residues" evidence="9">
    <location>
        <begin position="49"/>
        <end position="65"/>
    </location>
</feature>
<feature type="transmembrane region" description="Helical" evidence="10">
    <location>
        <begin position="119"/>
        <end position="142"/>
    </location>
</feature>
<protein>
    <submittedName>
        <fullName evidence="13">Transglycosylase domain-containing protein</fullName>
        <ecNumber evidence="13">2.4.-.-</ecNumber>
    </submittedName>
</protein>
<keyword evidence="5" id="KW-0378">Hydrolase</keyword>
<dbReference type="SUPFAM" id="SSF53955">
    <property type="entry name" value="Lysozyme-like"/>
    <property type="match status" value="1"/>
</dbReference>
<accession>A0ABW7USI3</accession>
<feature type="compositionally biased region" description="Gly residues" evidence="9">
    <location>
        <begin position="857"/>
        <end position="874"/>
    </location>
</feature>
<keyword evidence="3 13" id="KW-0328">Glycosyltransferase</keyword>
<evidence type="ECO:0000256" key="2">
    <source>
        <dbReference type="ARBA" id="ARBA00022670"/>
    </source>
</evidence>
<dbReference type="Gene3D" id="3.40.710.10">
    <property type="entry name" value="DD-peptidase/beta-lactamase superfamily"/>
    <property type="match status" value="1"/>
</dbReference>
<dbReference type="EC" id="2.4.-.-" evidence="13"/>
<dbReference type="Proteomes" id="UP001611548">
    <property type="component" value="Unassembled WGS sequence"/>
</dbReference>
<feature type="compositionally biased region" description="Gly residues" evidence="9">
    <location>
        <begin position="825"/>
        <end position="847"/>
    </location>
</feature>
<dbReference type="InterPro" id="IPR050396">
    <property type="entry name" value="Glycosyltr_51/Transpeptidase"/>
</dbReference>
<dbReference type="PANTHER" id="PTHR32282">
    <property type="entry name" value="BINDING PROTEIN TRANSPEPTIDASE, PUTATIVE-RELATED"/>
    <property type="match status" value="1"/>
</dbReference>
<feature type="compositionally biased region" description="Low complexity" evidence="9">
    <location>
        <begin position="792"/>
        <end position="810"/>
    </location>
</feature>
<dbReference type="InterPro" id="IPR036950">
    <property type="entry name" value="PBP_transglycosylase"/>
</dbReference>
<evidence type="ECO:0000256" key="1">
    <source>
        <dbReference type="ARBA" id="ARBA00022645"/>
    </source>
</evidence>
<dbReference type="SUPFAM" id="SSF56601">
    <property type="entry name" value="beta-lactamase/transpeptidase-like"/>
    <property type="match status" value="1"/>
</dbReference>
<name>A0ABW7USI3_9ACTN</name>
<dbReference type="EMBL" id="JBIRWE010000003">
    <property type="protein sequence ID" value="MFI1964472.1"/>
    <property type="molecule type" value="Genomic_DNA"/>
</dbReference>
<evidence type="ECO:0000256" key="6">
    <source>
        <dbReference type="ARBA" id="ARBA00023268"/>
    </source>
</evidence>
<dbReference type="Pfam" id="PF00912">
    <property type="entry name" value="Transgly"/>
    <property type="match status" value="1"/>
</dbReference>
<evidence type="ECO:0000256" key="3">
    <source>
        <dbReference type="ARBA" id="ARBA00022676"/>
    </source>
</evidence>
<keyword evidence="10" id="KW-0472">Membrane</keyword>
<evidence type="ECO:0000256" key="10">
    <source>
        <dbReference type="SAM" id="Phobius"/>
    </source>
</evidence>
<dbReference type="InterPro" id="IPR012338">
    <property type="entry name" value="Beta-lactam/transpept-like"/>
</dbReference>
<keyword evidence="4 13" id="KW-0808">Transferase</keyword>
<keyword evidence="6" id="KW-0511">Multifunctional enzyme</keyword>
<dbReference type="PANTHER" id="PTHR32282:SF34">
    <property type="entry name" value="PENICILLIN-BINDING PROTEIN 1A"/>
    <property type="match status" value="1"/>
</dbReference>
<gene>
    <name evidence="13" type="ORF">ACH429_10160</name>
</gene>
<keyword evidence="14" id="KW-1185">Reference proteome</keyword>
<evidence type="ECO:0000256" key="8">
    <source>
        <dbReference type="ARBA" id="ARBA00049902"/>
    </source>
</evidence>
<evidence type="ECO:0000313" key="14">
    <source>
        <dbReference type="Proteomes" id="UP001611548"/>
    </source>
</evidence>
<dbReference type="GO" id="GO:0016757">
    <property type="term" value="F:glycosyltransferase activity"/>
    <property type="evidence" value="ECO:0007669"/>
    <property type="project" value="UniProtKB-KW"/>
</dbReference>
<feature type="region of interest" description="Disordered" evidence="9">
    <location>
        <begin position="758"/>
        <end position="874"/>
    </location>
</feature>
<evidence type="ECO:0000259" key="12">
    <source>
        <dbReference type="Pfam" id="PF00912"/>
    </source>
</evidence>
<evidence type="ECO:0000259" key="11">
    <source>
        <dbReference type="Pfam" id="PF00905"/>
    </source>
</evidence>
<evidence type="ECO:0000256" key="5">
    <source>
        <dbReference type="ARBA" id="ARBA00022801"/>
    </source>
</evidence>
<dbReference type="RefSeq" id="WP_055473512.1">
    <property type="nucleotide sequence ID" value="NZ_JBIRWE010000003.1"/>
</dbReference>
<evidence type="ECO:0000256" key="9">
    <source>
        <dbReference type="SAM" id="MobiDB-lite"/>
    </source>
</evidence>
<feature type="compositionally biased region" description="Low complexity" evidence="9">
    <location>
        <begin position="20"/>
        <end position="31"/>
    </location>
</feature>
<sequence>MSEHRRKPPQSRGGGRAAARRGGQQPPSGRRAAPQRGTHWSGAGPQGGDPRDEERPYGGRAEARRAAQRGGGRRRAAAPEGGVRGHRFAGREPQEKRFIDYPRAGRYGWRRWVPSWKQVLGTCIGMFGLMVGASGIALAFVVKVPEPQQAASAQNNVYYWDDGTQMAATGGENSVNRQIVPITEIPKSMQNAVISAENATFYEDSGVDPMGIARAVVNMARGGATQSGSTITQQYVKNAMLTQEQTLTRKVKELFISIKVGATMEKDDILKGYLNTAYYGRGAYGIQAAAQAYYGVDSDQLNPCQGAFLSAVLNGPNLYDPAGGIGDNATAEANLQRATARWSWTLDREVQVNRMSAAERSQCKKFPMPKDPKTAQGLSGQIGYMVEAAQKNVIKRTDLAADDLARGGYQIYTTFNKAKTEALEKSVKASRKTYIDPDARSEDKFVQFGGASVEPDTGKVVAIYGGEGYDKGHYNNNADTSGVPVGSTWKPYVLAAAMEYGTYKSNGQGISPQSMYNADDMLVIKDNKGEPIPGPGGKPFKQKNESDKPYGYVTLEKAMEKSINTPFAQLGVDVGLNNVQKVALSTGILKESMDRLNVSYSLGTSTPSAIRMADSYGTFATSGIHVEPYMVSKVKEGGEELEGFDPPEEQQVMEPKVANNVTKVLENVVQNGTATTAKELGRRAAGKTGTTDKNKSAWFVGYTKQLSTSIAMFRTDPGSKKLLSMNGTGGFDSIHGGAIPTEIWTDYMKAALKGQKDEPFPAAEPIGAEVDQDGAPTPTPTPVETETEAEPSESPSESESSSPSTTPSPSDSCNPFDPRCQENGGATGGDGGGTNEGADGGTDGGTTGTPSPPGNTNGNGNGGLFGGPSGSADG</sequence>
<dbReference type="InterPro" id="IPR001460">
    <property type="entry name" value="PCN-bd_Tpept"/>
</dbReference>